<feature type="transmembrane region" description="Helical" evidence="10">
    <location>
        <begin position="375"/>
        <end position="396"/>
    </location>
</feature>
<keyword evidence="5 10" id="KW-0812">Transmembrane</keyword>
<evidence type="ECO:0000256" key="8">
    <source>
        <dbReference type="ARBA" id="ARBA00023065"/>
    </source>
</evidence>
<feature type="transmembrane region" description="Helical" evidence="10">
    <location>
        <begin position="163"/>
        <end position="187"/>
    </location>
</feature>
<dbReference type="InterPro" id="IPR003148">
    <property type="entry name" value="RCK_N"/>
</dbReference>
<dbReference type="Pfam" id="PF00999">
    <property type="entry name" value="Na_H_Exchanger"/>
    <property type="match status" value="1"/>
</dbReference>
<feature type="transmembrane region" description="Helical" evidence="10">
    <location>
        <begin position="193"/>
        <end position="214"/>
    </location>
</feature>
<keyword evidence="9 10" id="KW-0472">Membrane</keyword>
<protein>
    <submittedName>
        <fullName evidence="12">Cation:proton antiporter</fullName>
    </submittedName>
</protein>
<keyword evidence="6" id="KW-0630">Potassium</keyword>
<sequence>MAAALPIEAYKDALIVLATAGIVVPVVHRLKISPVLGFLGIGILIGPDGLSRLASAFPPLRYITVSDATQIERVAEFGVVFLMFVIGLELSWTRLWTMRRLVFGLGAAQVVLSSVVLALAAAALGAPPDAAVVLGSALALSSTAVVLGALTERRRLATGAGRASFAVLLFQDLAVVPILFMVGVLGARTDGSVAGGLALALTQAVLAIGVIAGLGRLALRPLFRLVAATDSPELFMAATLLVVVGTAFVTGAAGLSMPLGAFIAGLLLAETEFRREVEVTIEPFKGLLLGVFFLSVGMQVDIGLVAREPLLLLAAVLGLVVAKSAILFLLARAFGLSTPVAAELGLLLGPGGEFAFVVLGIAVSLKLIGAETGDLALVLTALTMALIPVLGRFAVWGTVRLAPDDELPAEARVAPPEDGTARAIVIGCGRVGQLVADMLEGQRIPYLAADANAALVALLRRTGKPVFYGDATRREFLRRCGIEEARALIVTIDASRAVDDIVSIARGLRPDLVIVARARDARHASHLYTLGVTHAVPETIEASLQLSEAALVGLGVPMGLAIAAVHDRRDLVRQELKAMKGERR</sequence>
<dbReference type="EMBL" id="JASJEV010000005">
    <property type="protein sequence ID" value="MDJ1158485.1"/>
    <property type="molecule type" value="Genomic_DNA"/>
</dbReference>
<evidence type="ECO:0000256" key="5">
    <source>
        <dbReference type="ARBA" id="ARBA00022692"/>
    </source>
</evidence>
<evidence type="ECO:0000256" key="3">
    <source>
        <dbReference type="ARBA" id="ARBA00022449"/>
    </source>
</evidence>
<keyword evidence="4" id="KW-0633">Potassium transport</keyword>
<gene>
    <name evidence="12" type="ORF">QNA08_09585</name>
</gene>
<evidence type="ECO:0000256" key="7">
    <source>
        <dbReference type="ARBA" id="ARBA00022989"/>
    </source>
</evidence>
<evidence type="ECO:0000259" key="11">
    <source>
        <dbReference type="PROSITE" id="PS51201"/>
    </source>
</evidence>
<dbReference type="SUPFAM" id="SSF51735">
    <property type="entry name" value="NAD(P)-binding Rossmann-fold domains"/>
    <property type="match status" value="1"/>
</dbReference>
<comment type="caution">
    <text evidence="12">The sequence shown here is derived from an EMBL/GenBank/DDBJ whole genome shotgun (WGS) entry which is preliminary data.</text>
</comment>
<evidence type="ECO:0000256" key="6">
    <source>
        <dbReference type="ARBA" id="ARBA00022958"/>
    </source>
</evidence>
<dbReference type="Gene3D" id="1.20.1530.20">
    <property type="match status" value="1"/>
</dbReference>
<keyword evidence="8" id="KW-0406">Ion transport</keyword>
<dbReference type="Pfam" id="PF02254">
    <property type="entry name" value="TrkA_N"/>
    <property type="match status" value="1"/>
</dbReference>
<keyword evidence="3" id="KW-0050">Antiport</keyword>
<evidence type="ECO:0000256" key="9">
    <source>
        <dbReference type="ARBA" id="ARBA00023136"/>
    </source>
</evidence>
<evidence type="ECO:0000313" key="13">
    <source>
        <dbReference type="Proteomes" id="UP001321492"/>
    </source>
</evidence>
<comment type="subcellular location">
    <subcellularLocation>
        <location evidence="1">Membrane</location>
        <topology evidence="1">Multi-pass membrane protein</topology>
    </subcellularLocation>
</comment>
<dbReference type="PANTHER" id="PTHR46157">
    <property type="entry name" value="K(+) EFFLUX ANTIPORTER 3, CHLOROPLASTIC"/>
    <property type="match status" value="1"/>
</dbReference>
<feature type="transmembrane region" description="Helical" evidence="10">
    <location>
        <begin position="346"/>
        <end position="368"/>
    </location>
</feature>
<dbReference type="Gene3D" id="3.40.50.720">
    <property type="entry name" value="NAD(P)-binding Rossmann-like Domain"/>
    <property type="match status" value="1"/>
</dbReference>
<dbReference type="InterPro" id="IPR038770">
    <property type="entry name" value="Na+/solute_symporter_sf"/>
</dbReference>
<keyword evidence="7 10" id="KW-1133">Transmembrane helix</keyword>
<feature type="transmembrane region" description="Helical" evidence="10">
    <location>
        <begin position="130"/>
        <end position="151"/>
    </location>
</feature>
<dbReference type="InterPro" id="IPR006153">
    <property type="entry name" value="Cation/H_exchanger_TM"/>
</dbReference>
<feature type="transmembrane region" description="Helical" evidence="10">
    <location>
        <begin position="12"/>
        <end position="28"/>
    </location>
</feature>
<reference evidence="12 13" key="1">
    <citation type="submission" date="2023-05" db="EMBL/GenBank/DDBJ databases">
        <title>Chelatococcus sp. nov., a moderately thermophilic bacterium isolated from hot spring microbial mat.</title>
        <authorList>
            <person name="Hu C.-J."/>
            <person name="Li W.-J."/>
        </authorList>
    </citation>
    <scope>NUCLEOTIDE SEQUENCE [LARGE SCALE GENOMIC DNA]</scope>
    <source>
        <strain evidence="12 13">SYSU G07232</strain>
    </source>
</reference>
<keyword evidence="2" id="KW-0813">Transport</keyword>
<evidence type="ECO:0000313" key="12">
    <source>
        <dbReference type="EMBL" id="MDJ1158485.1"/>
    </source>
</evidence>
<organism evidence="12 13">
    <name type="scientific">Chelatococcus albus</name>
    <dbReference type="NCBI Taxonomy" id="3047466"/>
    <lineage>
        <taxon>Bacteria</taxon>
        <taxon>Pseudomonadati</taxon>
        <taxon>Pseudomonadota</taxon>
        <taxon>Alphaproteobacteria</taxon>
        <taxon>Hyphomicrobiales</taxon>
        <taxon>Chelatococcaceae</taxon>
        <taxon>Chelatococcus</taxon>
    </lineage>
</organism>
<evidence type="ECO:0000256" key="10">
    <source>
        <dbReference type="SAM" id="Phobius"/>
    </source>
</evidence>
<dbReference type="Proteomes" id="UP001321492">
    <property type="component" value="Unassembled WGS sequence"/>
</dbReference>
<proteinExistence type="predicted"/>
<dbReference type="PROSITE" id="PS51201">
    <property type="entry name" value="RCK_N"/>
    <property type="match status" value="1"/>
</dbReference>
<evidence type="ECO:0000256" key="1">
    <source>
        <dbReference type="ARBA" id="ARBA00004141"/>
    </source>
</evidence>
<feature type="domain" description="RCK N-terminal" evidence="11">
    <location>
        <begin position="420"/>
        <end position="536"/>
    </location>
</feature>
<feature type="transmembrane region" description="Helical" evidence="10">
    <location>
        <begin position="101"/>
        <end position="124"/>
    </location>
</feature>
<name>A0ABT7AHC6_9HYPH</name>
<dbReference type="RefSeq" id="WP_283740478.1">
    <property type="nucleotide sequence ID" value="NZ_JASJEV010000005.1"/>
</dbReference>
<dbReference type="PANTHER" id="PTHR46157:SF4">
    <property type="entry name" value="K(+) EFFLUX ANTIPORTER 3, CHLOROPLASTIC"/>
    <property type="match status" value="1"/>
</dbReference>
<dbReference type="InterPro" id="IPR036291">
    <property type="entry name" value="NAD(P)-bd_dom_sf"/>
</dbReference>
<feature type="transmembrane region" description="Helical" evidence="10">
    <location>
        <begin position="234"/>
        <end position="267"/>
    </location>
</feature>
<evidence type="ECO:0000256" key="2">
    <source>
        <dbReference type="ARBA" id="ARBA00022448"/>
    </source>
</evidence>
<evidence type="ECO:0000256" key="4">
    <source>
        <dbReference type="ARBA" id="ARBA00022538"/>
    </source>
</evidence>
<accession>A0ABT7AHC6</accession>
<feature type="transmembrane region" description="Helical" evidence="10">
    <location>
        <begin position="74"/>
        <end position="92"/>
    </location>
</feature>
<keyword evidence="13" id="KW-1185">Reference proteome</keyword>
<feature type="transmembrane region" description="Helical" evidence="10">
    <location>
        <begin position="311"/>
        <end position="334"/>
    </location>
</feature>